<dbReference type="AlphaFoldDB" id="A0A7T8GZC2"/>
<organism evidence="1 2">
    <name type="scientific">Caligus rogercresseyi</name>
    <name type="common">Sea louse</name>
    <dbReference type="NCBI Taxonomy" id="217165"/>
    <lineage>
        <taxon>Eukaryota</taxon>
        <taxon>Metazoa</taxon>
        <taxon>Ecdysozoa</taxon>
        <taxon>Arthropoda</taxon>
        <taxon>Crustacea</taxon>
        <taxon>Multicrustacea</taxon>
        <taxon>Hexanauplia</taxon>
        <taxon>Copepoda</taxon>
        <taxon>Siphonostomatoida</taxon>
        <taxon>Caligidae</taxon>
        <taxon>Caligus</taxon>
    </lineage>
</organism>
<name>A0A7T8GZC2_CALRO</name>
<evidence type="ECO:0000313" key="2">
    <source>
        <dbReference type="Proteomes" id="UP000595437"/>
    </source>
</evidence>
<accession>A0A7T8GZC2</accession>
<keyword evidence="2" id="KW-1185">Reference proteome</keyword>
<protein>
    <submittedName>
        <fullName evidence="1">Uncharacterized protein</fullName>
    </submittedName>
</protein>
<reference evidence="2" key="1">
    <citation type="submission" date="2021-01" db="EMBL/GenBank/DDBJ databases">
        <title>Caligus Genome Assembly.</title>
        <authorList>
            <person name="Gallardo-Escarate C."/>
        </authorList>
    </citation>
    <scope>NUCLEOTIDE SEQUENCE [LARGE SCALE GENOMIC DNA]</scope>
</reference>
<evidence type="ECO:0000313" key="1">
    <source>
        <dbReference type="EMBL" id="QQP40306.1"/>
    </source>
</evidence>
<sequence>MVFRSAVVLAGNAVIDTRPGLQVNSIRIIVFLAVWFTREVENRGPVGSTQTCLRSAESQ</sequence>
<proteinExistence type="predicted"/>
<dbReference type="EMBL" id="CP045898">
    <property type="protein sequence ID" value="QQP40306.1"/>
    <property type="molecule type" value="Genomic_DNA"/>
</dbReference>
<gene>
    <name evidence="1" type="ORF">FKW44_014305</name>
</gene>
<dbReference type="Proteomes" id="UP000595437">
    <property type="component" value="Chromosome 9"/>
</dbReference>